<evidence type="ECO:0000313" key="3">
    <source>
        <dbReference type="Proteomes" id="UP000575898"/>
    </source>
</evidence>
<comment type="caution">
    <text evidence="2">The sequence shown here is derived from an EMBL/GenBank/DDBJ whole genome shotgun (WGS) entry which is preliminary data.</text>
</comment>
<accession>A0A840MT66</accession>
<dbReference type="AlphaFoldDB" id="A0A840MT66"/>
<dbReference type="SUPFAM" id="SSF141868">
    <property type="entry name" value="EAL domain-like"/>
    <property type="match status" value="1"/>
</dbReference>
<keyword evidence="3" id="KW-1185">Reference proteome</keyword>
<proteinExistence type="predicted"/>
<evidence type="ECO:0000259" key="1">
    <source>
        <dbReference type="Pfam" id="PF00563"/>
    </source>
</evidence>
<dbReference type="Pfam" id="PF00563">
    <property type="entry name" value="EAL"/>
    <property type="match status" value="1"/>
</dbReference>
<name>A0A840MT66_9PROT</name>
<reference evidence="2 3" key="1">
    <citation type="submission" date="2020-08" db="EMBL/GenBank/DDBJ databases">
        <title>Genomic Encyclopedia of Type Strains, Phase IV (KMG-IV): sequencing the most valuable type-strain genomes for metagenomic binning, comparative biology and taxonomic classification.</title>
        <authorList>
            <person name="Goeker M."/>
        </authorList>
    </citation>
    <scope>NUCLEOTIDE SEQUENCE [LARGE SCALE GENOMIC DNA]</scope>
    <source>
        <strain evidence="2 3">DSM 27165</strain>
    </source>
</reference>
<evidence type="ECO:0000313" key="2">
    <source>
        <dbReference type="EMBL" id="MBB5019972.1"/>
    </source>
</evidence>
<gene>
    <name evidence="2" type="ORF">HNQ59_003280</name>
</gene>
<dbReference type="Proteomes" id="UP000575898">
    <property type="component" value="Unassembled WGS sequence"/>
</dbReference>
<sequence>MPPEQIIRHLEQLYTQHFLQFPPFRLEEGRVVGRFFKYRLTSVFYPVVSLIDHEIVGWRAILQSTLPDGQWVDPSRLFALAFDNSGLVNLDRLVRTLHVANALLQRLDGALFLDVHPRLLGIVKDDHGRFFEQVLQQFEVSASHIVIHLPSGTQSDATLLAKSIANYRQRGYQVAASSDLPALSRLAYFAPANRPELVTLTFAGTVPHELGAWRKQASLSGMATLVWHVDSHQQLAAAHEARVDFATGQAVKAVATY</sequence>
<dbReference type="RefSeq" id="WP_184041387.1">
    <property type="nucleotide sequence ID" value="NZ_JACHHY010000022.1"/>
</dbReference>
<dbReference type="InterPro" id="IPR035919">
    <property type="entry name" value="EAL_sf"/>
</dbReference>
<feature type="domain" description="EAL" evidence="1">
    <location>
        <begin position="39"/>
        <end position="176"/>
    </location>
</feature>
<protein>
    <submittedName>
        <fullName evidence="2">EAL domain-containing protein (Putative c-di-GMP-specific phosphodiesterase class I)</fullName>
    </submittedName>
</protein>
<dbReference type="EMBL" id="JACHHY010000022">
    <property type="protein sequence ID" value="MBB5019972.1"/>
    <property type="molecule type" value="Genomic_DNA"/>
</dbReference>
<dbReference type="InterPro" id="IPR001633">
    <property type="entry name" value="EAL_dom"/>
</dbReference>
<organism evidence="2 3">
    <name type="scientific">Chitinivorax tropicus</name>
    <dbReference type="NCBI Taxonomy" id="714531"/>
    <lineage>
        <taxon>Bacteria</taxon>
        <taxon>Pseudomonadati</taxon>
        <taxon>Pseudomonadota</taxon>
        <taxon>Betaproteobacteria</taxon>
        <taxon>Chitinivorax</taxon>
    </lineage>
</organism>
<dbReference type="Gene3D" id="3.20.20.450">
    <property type="entry name" value="EAL domain"/>
    <property type="match status" value="1"/>
</dbReference>